<organism evidence="3">
    <name type="scientific">mine drainage metagenome</name>
    <dbReference type="NCBI Taxonomy" id="410659"/>
    <lineage>
        <taxon>unclassified sequences</taxon>
        <taxon>metagenomes</taxon>
        <taxon>ecological metagenomes</taxon>
    </lineage>
</organism>
<reference evidence="3" key="1">
    <citation type="submission" date="2009-10" db="EMBL/GenBank/DDBJ databases">
        <title>Diversity of trophic interactions inside an arsenic-rich microbial ecosystem.</title>
        <authorList>
            <person name="Bertin P.N."/>
            <person name="Heinrich-Salmeron A."/>
            <person name="Pelletier E."/>
            <person name="Goulhen-Chollet F."/>
            <person name="Arsene-Ploetze F."/>
            <person name="Gallien S."/>
            <person name="Calteau A."/>
            <person name="Vallenet D."/>
            <person name="Casiot C."/>
            <person name="Chane-Woon-Ming B."/>
            <person name="Giloteaux L."/>
            <person name="Barakat M."/>
            <person name="Bonnefoy V."/>
            <person name="Bruneel O."/>
            <person name="Chandler M."/>
            <person name="Cleiss J."/>
            <person name="Duran R."/>
            <person name="Elbaz-Poulichet F."/>
            <person name="Fonknechten N."/>
            <person name="Lauga B."/>
            <person name="Mornico D."/>
            <person name="Ortet P."/>
            <person name="Schaeffer C."/>
            <person name="Siguier P."/>
            <person name="Alexander Thil Smith A."/>
            <person name="Van Dorsselaer A."/>
            <person name="Weissenbach J."/>
            <person name="Medigue C."/>
            <person name="Le Paslier D."/>
        </authorList>
    </citation>
    <scope>NUCLEOTIDE SEQUENCE</scope>
</reference>
<dbReference type="PANTHER" id="PTHR46797:SF1">
    <property type="entry name" value="METHYLPHOSPHONATE SYNTHASE"/>
    <property type="match status" value="1"/>
</dbReference>
<evidence type="ECO:0000313" key="3">
    <source>
        <dbReference type="EMBL" id="CBH96753.1"/>
    </source>
</evidence>
<gene>
    <name evidence="3" type="ORF">CARN2_2469</name>
</gene>
<dbReference type="AlphaFoldDB" id="E6PPA1"/>
<dbReference type="PANTHER" id="PTHR46797">
    <property type="entry name" value="HTH-TYPE TRANSCRIPTIONAL REGULATOR"/>
    <property type="match status" value="1"/>
</dbReference>
<dbReference type="Gene3D" id="2.60.120.10">
    <property type="entry name" value="Jelly Rolls"/>
    <property type="match status" value="1"/>
</dbReference>
<dbReference type="InterPro" id="IPR011051">
    <property type="entry name" value="RmlC_Cupin_sf"/>
</dbReference>
<dbReference type="SMART" id="SM00530">
    <property type="entry name" value="HTH_XRE"/>
    <property type="match status" value="1"/>
</dbReference>
<keyword evidence="1" id="KW-0238">DNA-binding</keyword>
<dbReference type="CDD" id="cd02209">
    <property type="entry name" value="cupin_XRE_C"/>
    <property type="match status" value="1"/>
</dbReference>
<dbReference type="InterPro" id="IPR010982">
    <property type="entry name" value="Lambda_DNA-bd_dom_sf"/>
</dbReference>
<accession>E6PPA1</accession>
<dbReference type="GO" id="GO:0003700">
    <property type="term" value="F:DNA-binding transcription factor activity"/>
    <property type="evidence" value="ECO:0007669"/>
    <property type="project" value="TreeGrafter"/>
</dbReference>
<name>E6PPA1_9ZZZZ</name>
<comment type="caution">
    <text evidence="3">The sequence shown here is derived from an EMBL/GenBank/DDBJ whole genome shotgun (WGS) entry which is preliminary data.</text>
</comment>
<dbReference type="PROSITE" id="PS50943">
    <property type="entry name" value="HTH_CROC1"/>
    <property type="match status" value="1"/>
</dbReference>
<dbReference type="Gene3D" id="1.10.260.40">
    <property type="entry name" value="lambda repressor-like DNA-binding domains"/>
    <property type="match status" value="1"/>
</dbReference>
<dbReference type="Pfam" id="PF01381">
    <property type="entry name" value="HTH_3"/>
    <property type="match status" value="1"/>
</dbReference>
<evidence type="ECO:0000256" key="1">
    <source>
        <dbReference type="ARBA" id="ARBA00023125"/>
    </source>
</evidence>
<feature type="domain" description="HTH cro/C1-type" evidence="2">
    <location>
        <begin position="5"/>
        <end position="59"/>
    </location>
</feature>
<dbReference type="InterPro" id="IPR013096">
    <property type="entry name" value="Cupin_2"/>
</dbReference>
<proteinExistence type="predicted"/>
<dbReference type="Pfam" id="PF07883">
    <property type="entry name" value="Cupin_2"/>
    <property type="match status" value="1"/>
</dbReference>
<dbReference type="InterPro" id="IPR001387">
    <property type="entry name" value="Cro/C1-type_HTH"/>
</dbReference>
<protein>
    <submittedName>
        <fullName evidence="3">Putative transcriptional regulator</fullName>
    </submittedName>
</protein>
<dbReference type="SUPFAM" id="SSF47413">
    <property type="entry name" value="lambda repressor-like DNA-binding domains"/>
    <property type="match status" value="1"/>
</dbReference>
<dbReference type="SUPFAM" id="SSF51182">
    <property type="entry name" value="RmlC-like cupins"/>
    <property type="match status" value="1"/>
</dbReference>
<dbReference type="CDD" id="cd00093">
    <property type="entry name" value="HTH_XRE"/>
    <property type="match status" value="1"/>
</dbReference>
<dbReference type="GO" id="GO:0003677">
    <property type="term" value="F:DNA binding"/>
    <property type="evidence" value="ECO:0007669"/>
    <property type="project" value="UniProtKB-KW"/>
</dbReference>
<evidence type="ECO:0000259" key="2">
    <source>
        <dbReference type="PROSITE" id="PS50943"/>
    </source>
</evidence>
<dbReference type="InterPro" id="IPR050807">
    <property type="entry name" value="TransReg_Diox_bact_type"/>
</dbReference>
<dbReference type="InterPro" id="IPR014710">
    <property type="entry name" value="RmlC-like_jellyroll"/>
</dbReference>
<dbReference type="EMBL" id="CABM01000031">
    <property type="protein sequence ID" value="CBH96753.1"/>
    <property type="molecule type" value="Genomic_DNA"/>
</dbReference>
<sequence>MGNTVRELRLMHGLTIADVAERAGISRGMLSKIENAQTATSLETLSRLAQALGVSMSTLFRRYDVPAGGAQLVKKGEGMEVVRRGTKRGHTYHLLAYDQGPTKLFEPFLITIDHESEVFPTFEHPGTEFIHMLEGLIEYRHGQNTYRLEPGDTLTFQGNIPHGPEKLIECPIRFLSIIIYPSAPSS</sequence>
<dbReference type="GO" id="GO:0005829">
    <property type="term" value="C:cytosol"/>
    <property type="evidence" value="ECO:0007669"/>
    <property type="project" value="TreeGrafter"/>
</dbReference>